<dbReference type="AlphaFoldDB" id="A0A397VNG0"/>
<evidence type="ECO:0000313" key="2">
    <source>
        <dbReference type="EMBL" id="RIB20726.1"/>
    </source>
</evidence>
<reference evidence="2 3" key="1">
    <citation type="submission" date="2018-06" db="EMBL/GenBank/DDBJ databases">
        <title>Comparative genomics reveals the genomic features of Rhizophagus irregularis, R. cerebriforme, R. diaphanum and Gigaspora rosea, and their symbiotic lifestyle signature.</title>
        <authorList>
            <person name="Morin E."/>
            <person name="San Clemente H."/>
            <person name="Chen E.C.H."/>
            <person name="De La Providencia I."/>
            <person name="Hainaut M."/>
            <person name="Kuo A."/>
            <person name="Kohler A."/>
            <person name="Murat C."/>
            <person name="Tang N."/>
            <person name="Roy S."/>
            <person name="Loubradou J."/>
            <person name="Henrissat B."/>
            <person name="Grigoriev I.V."/>
            <person name="Corradi N."/>
            <person name="Roux C."/>
            <person name="Martin F.M."/>
        </authorList>
    </citation>
    <scope>NUCLEOTIDE SEQUENCE [LARGE SCALE GENOMIC DNA]</scope>
    <source>
        <strain evidence="2 3">DAOM 194757</strain>
    </source>
</reference>
<feature type="compositionally biased region" description="Basic and acidic residues" evidence="1">
    <location>
        <begin position="285"/>
        <end position="298"/>
    </location>
</feature>
<name>A0A397VNG0_9GLOM</name>
<sequence length="316" mass="35225">MTLFVPVNLDDRDPETQAVFVKDNFFSVGGKIIPGFYEGNKRAKMTVSCSTYLTILNKVEESNKCPLKVSLFGIPQEVQNVVKEDAVVQLSVSDYVSQEVNFNVKVVFPCRSTRFAYVKDNIQPGVSLLFIVGQVEIIKNEFYIYARDINCVDTLFISKKNVIDRSSSHGSSFKNLVRSKLLATHVNFAECSKGVPENGNKPSTHARVEDFDDSVEEFCDNFAKNSKGRANNDVSVMSNDHFSDSESNFEVSTGSDCTNFINSLDNCGHEEGEGVLKSNVSQKRSSREKGKERADRSLHVNLRSRGLNSNADVIKE</sequence>
<organism evidence="2 3">
    <name type="scientific">Gigaspora rosea</name>
    <dbReference type="NCBI Taxonomy" id="44941"/>
    <lineage>
        <taxon>Eukaryota</taxon>
        <taxon>Fungi</taxon>
        <taxon>Fungi incertae sedis</taxon>
        <taxon>Mucoromycota</taxon>
        <taxon>Glomeromycotina</taxon>
        <taxon>Glomeromycetes</taxon>
        <taxon>Diversisporales</taxon>
        <taxon>Gigasporaceae</taxon>
        <taxon>Gigaspora</taxon>
    </lineage>
</organism>
<evidence type="ECO:0000256" key="1">
    <source>
        <dbReference type="SAM" id="MobiDB-lite"/>
    </source>
</evidence>
<gene>
    <name evidence="2" type="ORF">C2G38_2035006</name>
</gene>
<dbReference type="Proteomes" id="UP000266673">
    <property type="component" value="Unassembled WGS sequence"/>
</dbReference>
<keyword evidence="3" id="KW-1185">Reference proteome</keyword>
<dbReference type="EMBL" id="QKWP01000401">
    <property type="protein sequence ID" value="RIB20726.1"/>
    <property type="molecule type" value="Genomic_DNA"/>
</dbReference>
<protein>
    <submittedName>
        <fullName evidence="2">Uncharacterized protein</fullName>
    </submittedName>
</protein>
<feature type="region of interest" description="Disordered" evidence="1">
    <location>
        <begin position="275"/>
        <end position="299"/>
    </location>
</feature>
<proteinExistence type="predicted"/>
<comment type="caution">
    <text evidence="2">The sequence shown here is derived from an EMBL/GenBank/DDBJ whole genome shotgun (WGS) entry which is preliminary data.</text>
</comment>
<accession>A0A397VNG0</accession>
<evidence type="ECO:0000313" key="3">
    <source>
        <dbReference type="Proteomes" id="UP000266673"/>
    </source>
</evidence>